<feature type="transmembrane region" description="Helical" evidence="1">
    <location>
        <begin position="285"/>
        <end position="303"/>
    </location>
</feature>
<organism evidence="3 4">
    <name type="scientific">Asaia spathodeae</name>
    <dbReference type="NCBI Taxonomy" id="657016"/>
    <lineage>
        <taxon>Bacteria</taxon>
        <taxon>Pseudomonadati</taxon>
        <taxon>Pseudomonadota</taxon>
        <taxon>Alphaproteobacteria</taxon>
        <taxon>Acetobacterales</taxon>
        <taxon>Acetobacteraceae</taxon>
        <taxon>Asaia</taxon>
    </lineage>
</organism>
<dbReference type="Proteomes" id="UP001516351">
    <property type="component" value="Unassembled WGS sequence"/>
</dbReference>
<keyword evidence="1" id="KW-0812">Transmembrane</keyword>
<dbReference type="Pfam" id="PF01757">
    <property type="entry name" value="Acyl_transf_3"/>
    <property type="match status" value="1"/>
</dbReference>
<feature type="transmembrane region" description="Helical" evidence="1">
    <location>
        <begin position="225"/>
        <end position="243"/>
    </location>
</feature>
<feature type="domain" description="Acyltransferase 3" evidence="2">
    <location>
        <begin position="21"/>
        <end position="366"/>
    </location>
</feature>
<keyword evidence="3" id="KW-0808">Transferase</keyword>
<feature type="transmembrane region" description="Helical" evidence="1">
    <location>
        <begin position="324"/>
        <end position="342"/>
    </location>
</feature>
<keyword evidence="1" id="KW-0472">Membrane</keyword>
<feature type="transmembrane region" description="Helical" evidence="1">
    <location>
        <begin position="255"/>
        <end position="279"/>
    </location>
</feature>
<dbReference type="RefSeq" id="WP_267312481.1">
    <property type="nucleotide sequence ID" value="NZ_JABXXV010000003.1"/>
</dbReference>
<sequence length="393" mass="43442">MSSSIVATGRDAPSKVIRRNDGIDCLRGMAILLVVIHHLALRFPLYHTDLSRVLPERFLRALTWDGPKGVTVFFVISGFLITRSMMLRWGGPARLDLASFMCRRAARILPCLLGLIIIASLLWELGVPGFTPQTPEQRLPAALISALFMHLNVYEAKLGYLPACWDVLWSLSVEEAFYVVFPLLCLALGRQRHSLLLCAIALALAAPWCDWSLRNASEIWQEKAYGPGVCAIATGIVAALLLHHAPRNEHGLLTALAGWAGLAGITAYLFWGGLIWPVLSWGTALFFNSAIALAVWAFARGWGARTTQKGTLWLRRWGQRSYEIYLTHMFVILPVVGMAHGLALSARWGWVLFLPALLMAFALGSIVERVYSRSLDQLLLAGFARWRASPAGS</sequence>
<evidence type="ECO:0000256" key="1">
    <source>
        <dbReference type="SAM" id="Phobius"/>
    </source>
</evidence>
<dbReference type="EMBL" id="JABXXV010000003">
    <property type="protein sequence ID" value="NVN46596.1"/>
    <property type="molecule type" value="Genomic_DNA"/>
</dbReference>
<name>A0ABX2P3U4_9PROT</name>
<comment type="caution">
    <text evidence="3">The sequence shown here is derived from an EMBL/GenBank/DDBJ whole genome shotgun (WGS) entry which is preliminary data.</text>
</comment>
<reference evidence="3 4" key="1">
    <citation type="submission" date="2020-06" db="EMBL/GenBank/DDBJ databases">
        <title>Synonyms of Asaia species.</title>
        <authorList>
            <person name="Sombolestani A."/>
        </authorList>
    </citation>
    <scope>NUCLEOTIDE SEQUENCE [LARGE SCALE GENOMIC DNA]</scope>
    <source>
        <strain evidence="3 4">LMG 27047</strain>
    </source>
</reference>
<evidence type="ECO:0000313" key="4">
    <source>
        <dbReference type="Proteomes" id="UP001516351"/>
    </source>
</evidence>
<accession>A0ABX2P3U4</accession>
<keyword evidence="1" id="KW-1133">Transmembrane helix</keyword>
<feature type="transmembrane region" description="Helical" evidence="1">
    <location>
        <begin position="25"/>
        <end position="46"/>
    </location>
</feature>
<feature type="transmembrane region" description="Helical" evidence="1">
    <location>
        <begin position="105"/>
        <end position="123"/>
    </location>
</feature>
<feature type="transmembrane region" description="Helical" evidence="1">
    <location>
        <begin position="195"/>
        <end position="213"/>
    </location>
</feature>
<protein>
    <submittedName>
        <fullName evidence="3">Acyltransferase</fullName>
    </submittedName>
</protein>
<feature type="transmembrane region" description="Helical" evidence="1">
    <location>
        <begin position="66"/>
        <end position="85"/>
    </location>
</feature>
<feature type="transmembrane region" description="Helical" evidence="1">
    <location>
        <begin position="348"/>
        <end position="367"/>
    </location>
</feature>
<keyword evidence="3" id="KW-0012">Acyltransferase</keyword>
<keyword evidence="4" id="KW-1185">Reference proteome</keyword>
<proteinExistence type="predicted"/>
<evidence type="ECO:0000259" key="2">
    <source>
        <dbReference type="Pfam" id="PF01757"/>
    </source>
</evidence>
<feature type="transmembrane region" description="Helical" evidence="1">
    <location>
        <begin position="167"/>
        <end position="188"/>
    </location>
</feature>
<dbReference type="InterPro" id="IPR002656">
    <property type="entry name" value="Acyl_transf_3_dom"/>
</dbReference>
<dbReference type="PANTHER" id="PTHR23028:SF53">
    <property type="entry name" value="ACYL_TRANSF_3 DOMAIN-CONTAINING PROTEIN"/>
    <property type="match status" value="1"/>
</dbReference>
<evidence type="ECO:0000313" key="3">
    <source>
        <dbReference type="EMBL" id="NVN46596.1"/>
    </source>
</evidence>
<dbReference type="GO" id="GO:0016746">
    <property type="term" value="F:acyltransferase activity"/>
    <property type="evidence" value="ECO:0007669"/>
    <property type="project" value="UniProtKB-KW"/>
</dbReference>
<dbReference type="PANTHER" id="PTHR23028">
    <property type="entry name" value="ACETYLTRANSFERASE"/>
    <property type="match status" value="1"/>
</dbReference>
<dbReference type="InterPro" id="IPR050879">
    <property type="entry name" value="Acyltransferase_3"/>
</dbReference>
<gene>
    <name evidence="3" type="ORF">HW542_07195</name>
</gene>